<name>A0A0S4JG45_BODSA</name>
<dbReference type="SUPFAM" id="SSF51206">
    <property type="entry name" value="cAMP-binding domain-like"/>
    <property type="match status" value="1"/>
</dbReference>
<sequence length="612" mass="66968">MSAASSPRLPTQNELFAYFMLLCGHHRIKKPPRVIAALLDEDETSRSDRLTREANDLRVTPSQVVEAQQDTQVSVQLRSSVVALSSRTVVPMIEVARAHQLVAPSESKVHIGNRGVVVWLMLIAQCPLLEEIDLSVVTSLYAADAYRTNVSGNHVIDVLCEVVEQHPSVSKIDLRGHPLGTVPGRRILTAIQNNRRIVNVSIDEEGVDRLVVQQLKTELGRNAASAHLLPSPSIPSALSSELESLQWVDRKTSRERQTLRNVLSEVKAFQSCSDDDIDRLVSHAERISLEQVVKDSAGLRGDREHLFVLESGSIEVSISNTPFSLARGDYFGYTYHTAMFSAGVIAEKERGYAFRIPLDVCAALVQVWESSVDRYLPLLRESIVLQGAHVWMLMRACHTATLIEGAASPQHADASAANDVKVLLQDLLSFTPRGKPFVGLFVVVDGQYEVIAAPEYKNGEKVLSSPRRHQFRSETQTRNEGALMTTRSMNLLDQYKASEERKIAEKQLASIGGGGGGGGEVAQSTGSSRKLAADAGGYTFSRGDVFGEEPLTIKRITGYVTGIQPIVAHSTSTGATPPPRCVLLDPEGSTAVVQCLKQTMRMTTRLYTQALE</sequence>
<proteinExistence type="predicted"/>
<dbReference type="Gene3D" id="2.60.120.10">
    <property type="entry name" value="Jelly Rolls"/>
    <property type="match status" value="1"/>
</dbReference>
<dbReference type="InterPro" id="IPR018490">
    <property type="entry name" value="cNMP-bd_dom_sf"/>
</dbReference>
<evidence type="ECO:0000259" key="1">
    <source>
        <dbReference type="PROSITE" id="PS50042"/>
    </source>
</evidence>
<gene>
    <name evidence="2" type="ORF">BSAL_19320</name>
</gene>
<dbReference type="AlphaFoldDB" id="A0A0S4JG45"/>
<dbReference type="VEuPathDB" id="TriTrypDB:BSAL_19320"/>
<dbReference type="InterPro" id="IPR000595">
    <property type="entry name" value="cNMP-bd_dom"/>
</dbReference>
<dbReference type="PROSITE" id="PS50042">
    <property type="entry name" value="CNMP_BINDING_3"/>
    <property type="match status" value="1"/>
</dbReference>
<feature type="domain" description="Cyclic nucleotide-binding" evidence="1">
    <location>
        <begin position="304"/>
        <end position="332"/>
    </location>
</feature>
<dbReference type="InterPro" id="IPR014710">
    <property type="entry name" value="RmlC-like_jellyroll"/>
</dbReference>
<evidence type="ECO:0000313" key="3">
    <source>
        <dbReference type="Proteomes" id="UP000051952"/>
    </source>
</evidence>
<protein>
    <recommendedName>
        <fullName evidence="1">Cyclic nucleotide-binding domain-containing protein</fullName>
    </recommendedName>
</protein>
<dbReference type="Proteomes" id="UP000051952">
    <property type="component" value="Unassembled WGS sequence"/>
</dbReference>
<evidence type="ECO:0000313" key="2">
    <source>
        <dbReference type="EMBL" id="CUG89107.1"/>
    </source>
</evidence>
<organism evidence="2 3">
    <name type="scientific">Bodo saltans</name>
    <name type="common">Flagellated protozoan</name>
    <dbReference type="NCBI Taxonomy" id="75058"/>
    <lineage>
        <taxon>Eukaryota</taxon>
        <taxon>Discoba</taxon>
        <taxon>Euglenozoa</taxon>
        <taxon>Kinetoplastea</taxon>
        <taxon>Metakinetoplastina</taxon>
        <taxon>Eubodonida</taxon>
        <taxon>Bodonidae</taxon>
        <taxon>Bodo</taxon>
    </lineage>
</organism>
<reference evidence="3" key="1">
    <citation type="submission" date="2015-09" db="EMBL/GenBank/DDBJ databases">
        <authorList>
            <consortium name="Pathogen Informatics"/>
        </authorList>
    </citation>
    <scope>NUCLEOTIDE SEQUENCE [LARGE SCALE GENOMIC DNA]</scope>
    <source>
        <strain evidence="3">Lake Konstanz</strain>
    </source>
</reference>
<dbReference type="OrthoDB" id="417078at2759"/>
<accession>A0A0S4JG45</accession>
<dbReference type="SUPFAM" id="SSF52047">
    <property type="entry name" value="RNI-like"/>
    <property type="match status" value="1"/>
</dbReference>
<dbReference type="OMA" id="RACTCSE"/>
<keyword evidence="3" id="KW-1185">Reference proteome</keyword>
<dbReference type="EMBL" id="CYKH01001705">
    <property type="protein sequence ID" value="CUG89107.1"/>
    <property type="molecule type" value="Genomic_DNA"/>
</dbReference>